<name>A0A4C1TRG5_EUMVA</name>
<proteinExistence type="predicted"/>
<protein>
    <submittedName>
        <fullName evidence="1">Uncharacterized protein</fullName>
    </submittedName>
</protein>
<accession>A0A4C1TRG5</accession>
<evidence type="ECO:0000313" key="2">
    <source>
        <dbReference type="Proteomes" id="UP000299102"/>
    </source>
</evidence>
<organism evidence="1 2">
    <name type="scientific">Eumeta variegata</name>
    <name type="common">Bagworm moth</name>
    <name type="synonym">Eumeta japonica</name>
    <dbReference type="NCBI Taxonomy" id="151549"/>
    <lineage>
        <taxon>Eukaryota</taxon>
        <taxon>Metazoa</taxon>
        <taxon>Ecdysozoa</taxon>
        <taxon>Arthropoda</taxon>
        <taxon>Hexapoda</taxon>
        <taxon>Insecta</taxon>
        <taxon>Pterygota</taxon>
        <taxon>Neoptera</taxon>
        <taxon>Endopterygota</taxon>
        <taxon>Lepidoptera</taxon>
        <taxon>Glossata</taxon>
        <taxon>Ditrysia</taxon>
        <taxon>Tineoidea</taxon>
        <taxon>Psychidae</taxon>
        <taxon>Oiketicinae</taxon>
        <taxon>Eumeta</taxon>
    </lineage>
</organism>
<evidence type="ECO:0000313" key="1">
    <source>
        <dbReference type="EMBL" id="GBP16575.1"/>
    </source>
</evidence>
<dbReference type="Proteomes" id="UP000299102">
    <property type="component" value="Unassembled WGS sequence"/>
</dbReference>
<comment type="caution">
    <text evidence="1">The sequence shown here is derived from an EMBL/GenBank/DDBJ whole genome shotgun (WGS) entry which is preliminary data.</text>
</comment>
<sequence>MIIWNTHKQKRNKTKNKPYENYGFPSCRLLNLSDLKDILKITYGNSNFGVETQLRARNAPVDHALDIAQTISKLSWLLRTHLTLLRMQRSAVVVAAHLTRDAFRPCELVWDPSFFYVSNFFHMGQNYDVVNPQVLSHVVRTTTPVLFYFFQKDIAFIRNRSTRTSHSTVLGSTWKNDYGARSAARPSGERVYV</sequence>
<dbReference type="AlphaFoldDB" id="A0A4C1TRG5"/>
<gene>
    <name evidence="1" type="ORF">EVAR_19372_1</name>
</gene>
<reference evidence="1 2" key="1">
    <citation type="journal article" date="2019" name="Commun. Biol.">
        <title>The bagworm genome reveals a unique fibroin gene that provides high tensile strength.</title>
        <authorList>
            <person name="Kono N."/>
            <person name="Nakamura H."/>
            <person name="Ohtoshi R."/>
            <person name="Tomita M."/>
            <person name="Numata K."/>
            <person name="Arakawa K."/>
        </authorList>
    </citation>
    <scope>NUCLEOTIDE SEQUENCE [LARGE SCALE GENOMIC DNA]</scope>
</reference>
<dbReference type="EMBL" id="BGZK01000080">
    <property type="protein sequence ID" value="GBP16575.1"/>
    <property type="molecule type" value="Genomic_DNA"/>
</dbReference>
<keyword evidence="2" id="KW-1185">Reference proteome</keyword>